<feature type="region of interest" description="Disordered" evidence="1">
    <location>
        <begin position="48"/>
        <end position="100"/>
    </location>
</feature>
<keyword evidence="3" id="KW-1185">Reference proteome</keyword>
<dbReference type="PANTHER" id="PTHR33257">
    <property type="entry name" value="OS05G0165500 PROTEIN"/>
    <property type="match status" value="1"/>
</dbReference>
<dbReference type="EMBL" id="JAXIOK010000014">
    <property type="protein sequence ID" value="KAK4756022.1"/>
    <property type="molecule type" value="Genomic_DNA"/>
</dbReference>
<dbReference type="Proteomes" id="UP001345219">
    <property type="component" value="Chromosome 8"/>
</dbReference>
<feature type="compositionally biased region" description="Basic and acidic residues" evidence="1">
    <location>
        <begin position="153"/>
        <end position="170"/>
    </location>
</feature>
<protein>
    <submittedName>
        <fullName evidence="2">Uncharacterized protein</fullName>
    </submittedName>
</protein>
<reference evidence="2 3" key="1">
    <citation type="journal article" date="2023" name="Hortic Res">
        <title>Pangenome of water caltrop reveals structural variations and asymmetric subgenome divergence after allopolyploidization.</title>
        <authorList>
            <person name="Zhang X."/>
            <person name="Chen Y."/>
            <person name="Wang L."/>
            <person name="Yuan Y."/>
            <person name="Fang M."/>
            <person name="Shi L."/>
            <person name="Lu R."/>
            <person name="Comes H.P."/>
            <person name="Ma Y."/>
            <person name="Chen Y."/>
            <person name="Huang G."/>
            <person name="Zhou Y."/>
            <person name="Zheng Z."/>
            <person name="Qiu Y."/>
        </authorList>
    </citation>
    <scope>NUCLEOTIDE SEQUENCE [LARGE SCALE GENOMIC DNA]</scope>
    <source>
        <tissue evidence="2">Roots</tissue>
    </source>
</reference>
<comment type="caution">
    <text evidence="2">The sequence shown here is derived from an EMBL/GenBank/DDBJ whole genome shotgun (WGS) entry which is preliminary data.</text>
</comment>
<feature type="compositionally biased region" description="Low complexity" evidence="1">
    <location>
        <begin position="189"/>
        <end position="202"/>
    </location>
</feature>
<sequence>MTTHSNNGCRNIKNDDKVFTRQLTRDSAAANSSSRVFYYAGSGAGSVPFMWESRPGTPKHPSSSSSTVIPPLTPPPSYQMTSSRPATPDRATAGGQRTKPKVVAAILSKLSLSSSSRRTLHNMSPASSVSSSASSSSSTWTLSSPSRLSRGVPRKDLSWPEVLEDGRNHEEGDEEDDYSTTQSPNSTLRFSTGWRSTSSRGSRFQGCYPVKSVRNTLYSIVGHQG</sequence>
<feature type="region of interest" description="Disordered" evidence="1">
    <location>
        <begin position="115"/>
        <end position="202"/>
    </location>
</feature>
<evidence type="ECO:0000256" key="1">
    <source>
        <dbReference type="SAM" id="MobiDB-lite"/>
    </source>
</evidence>
<dbReference type="AlphaFoldDB" id="A0AAN7JZY5"/>
<evidence type="ECO:0000313" key="3">
    <source>
        <dbReference type="Proteomes" id="UP001345219"/>
    </source>
</evidence>
<feature type="compositionally biased region" description="Low complexity" evidence="1">
    <location>
        <begin position="124"/>
        <end position="150"/>
    </location>
</feature>
<dbReference type="PANTHER" id="PTHR33257:SF4">
    <property type="entry name" value="EXPRESSED PROTEIN"/>
    <property type="match status" value="1"/>
</dbReference>
<accession>A0AAN7JZY5</accession>
<feature type="compositionally biased region" description="Polar residues" evidence="1">
    <location>
        <begin position="179"/>
        <end position="188"/>
    </location>
</feature>
<organism evidence="2 3">
    <name type="scientific">Trapa incisa</name>
    <dbReference type="NCBI Taxonomy" id="236973"/>
    <lineage>
        <taxon>Eukaryota</taxon>
        <taxon>Viridiplantae</taxon>
        <taxon>Streptophyta</taxon>
        <taxon>Embryophyta</taxon>
        <taxon>Tracheophyta</taxon>
        <taxon>Spermatophyta</taxon>
        <taxon>Magnoliopsida</taxon>
        <taxon>eudicotyledons</taxon>
        <taxon>Gunneridae</taxon>
        <taxon>Pentapetalae</taxon>
        <taxon>rosids</taxon>
        <taxon>malvids</taxon>
        <taxon>Myrtales</taxon>
        <taxon>Lythraceae</taxon>
        <taxon>Trapa</taxon>
    </lineage>
</organism>
<name>A0AAN7JZY5_9MYRT</name>
<proteinExistence type="predicted"/>
<evidence type="ECO:0000313" key="2">
    <source>
        <dbReference type="EMBL" id="KAK4756022.1"/>
    </source>
</evidence>
<gene>
    <name evidence="2" type="ORF">SAY87_009779</name>
</gene>